<dbReference type="EMBL" id="AUZY01009118">
    <property type="protein sequence ID" value="EQD43431.1"/>
    <property type="molecule type" value="Genomic_DNA"/>
</dbReference>
<proteinExistence type="predicted"/>
<accession>T0Z5W4</accession>
<protein>
    <submittedName>
        <fullName evidence="1">Fe-S oxidoreductase</fullName>
    </submittedName>
</protein>
<reference evidence="1" key="1">
    <citation type="submission" date="2013-08" db="EMBL/GenBank/DDBJ databases">
        <authorList>
            <person name="Mendez C."/>
            <person name="Richter M."/>
            <person name="Ferrer M."/>
            <person name="Sanchez J."/>
        </authorList>
    </citation>
    <scope>NUCLEOTIDE SEQUENCE</scope>
</reference>
<organism evidence="1">
    <name type="scientific">mine drainage metagenome</name>
    <dbReference type="NCBI Taxonomy" id="410659"/>
    <lineage>
        <taxon>unclassified sequences</taxon>
        <taxon>metagenomes</taxon>
        <taxon>ecological metagenomes</taxon>
    </lineage>
</organism>
<dbReference type="AlphaFoldDB" id="T0Z5W4"/>
<name>T0Z5W4_9ZZZZ</name>
<gene>
    <name evidence="1" type="ORF">B1B_13826</name>
</gene>
<reference evidence="1" key="2">
    <citation type="journal article" date="2014" name="ISME J.">
        <title>Microbial stratification in low pH oxic and suboxic macroscopic growths along an acid mine drainage.</title>
        <authorList>
            <person name="Mendez-Garcia C."/>
            <person name="Mesa V."/>
            <person name="Sprenger R.R."/>
            <person name="Richter M."/>
            <person name="Diez M.S."/>
            <person name="Solano J."/>
            <person name="Bargiela R."/>
            <person name="Golyshina O.V."/>
            <person name="Manteca A."/>
            <person name="Ramos J.L."/>
            <person name="Gallego J.R."/>
            <person name="Llorente I."/>
            <person name="Martins Dos Santos V.A."/>
            <person name="Jensen O.N."/>
            <person name="Pelaez A.I."/>
            <person name="Sanchez J."/>
            <person name="Ferrer M."/>
        </authorList>
    </citation>
    <scope>NUCLEOTIDE SEQUENCE</scope>
</reference>
<comment type="caution">
    <text evidence="1">The sequence shown here is derived from an EMBL/GenBank/DDBJ whole genome shotgun (WGS) entry which is preliminary data.</text>
</comment>
<evidence type="ECO:0000313" key="1">
    <source>
        <dbReference type="EMBL" id="EQD43431.1"/>
    </source>
</evidence>
<feature type="non-terminal residue" evidence="1">
    <location>
        <position position="1"/>
    </location>
</feature>
<sequence>EDNWETIAMINRLSNSFSGSMPFEFSITPLINVPLGRIKSRSLNRDMLTQDMMAVFYASYRHLAKMSIRDGYRDATGNLLARFGTGSIISLGGYMMLKFIEKRARKNGC</sequence>